<organism evidence="3 4">
    <name type="scientific">Candidatus Polarisedimenticola svalbardensis</name>
    <dbReference type="NCBI Taxonomy" id="2886004"/>
    <lineage>
        <taxon>Bacteria</taxon>
        <taxon>Pseudomonadati</taxon>
        <taxon>Acidobacteriota</taxon>
        <taxon>Candidatus Polarisedimenticolia</taxon>
        <taxon>Candidatus Polarisedimenticolales</taxon>
        <taxon>Candidatus Polarisedimenticolaceae</taxon>
        <taxon>Candidatus Polarisedimenticola</taxon>
    </lineage>
</organism>
<feature type="region of interest" description="Disordered" evidence="1">
    <location>
        <begin position="106"/>
        <end position="135"/>
    </location>
</feature>
<keyword evidence="2" id="KW-1133">Transmembrane helix</keyword>
<sequence length="203" mass="22548">MASGKVSKREIVLALILVAAGIWYVWYLTGSGTAGSAAGAAGDALAAFDADDAPRVRMDLLAGVAEPYDQNGRDLFKYSKRPPTAAELEAERRRLEAERLAREAALKKQREARQNRPAVQRPAAPPRPSGPRAPRITFKYIGYLGPKDDRIAVFEQGEQLILARVGETVQNQFRVREIEYETVVMGYTDPRFEKLSETLNQSR</sequence>
<keyword evidence="2" id="KW-0812">Transmembrane</keyword>
<protein>
    <submittedName>
        <fullName evidence="3">Uncharacterized protein</fullName>
    </submittedName>
</protein>
<accession>A0A8J6XYJ4</accession>
<dbReference type="EMBL" id="JACXWD010000001">
    <property type="protein sequence ID" value="MBD3866623.1"/>
    <property type="molecule type" value="Genomic_DNA"/>
</dbReference>
<comment type="caution">
    <text evidence="3">The sequence shown here is derived from an EMBL/GenBank/DDBJ whole genome shotgun (WGS) entry which is preliminary data.</text>
</comment>
<keyword evidence="2" id="KW-0472">Membrane</keyword>
<feature type="transmembrane region" description="Helical" evidence="2">
    <location>
        <begin position="12"/>
        <end position="29"/>
    </location>
</feature>
<evidence type="ECO:0000256" key="1">
    <source>
        <dbReference type="SAM" id="MobiDB-lite"/>
    </source>
</evidence>
<gene>
    <name evidence="3" type="ORF">IFK94_00715</name>
</gene>
<evidence type="ECO:0000313" key="3">
    <source>
        <dbReference type="EMBL" id="MBD3866623.1"/>
    </source>
</evidence>
<proteinExistence type="predicted"/>
<evidence type="ECO:0000256" key="2">
    <source>
        <dbReference type="SAM" id="Phobius"/>
    </source>
</evidence>
<dbReference type="AlphaFoldDB" id="A0A8J6XYJ4"/>
<name>A0A8J6XYJ4_9BACT</name>
<dbReference type="Proteomes" id="UP000648239">
    <property type="component" value="Unassembled WGS sequence"/>
</dbReference>
<reference evidence="3 4" key="1">
    <citation type="submission" date="2020-08" db="EMBL/GenBank/DDBJ databases">
        <title>Acidobacteriota in marine sediments use diverse sulfur dissimilation pathways.</title>
        <authorList>
            <person name="Wasmund K."/>
        </authorList>
    </citation>
    <scope>NUCLEOTIDE SEQUENCE [LARGE SCALE GENOMIC DNA]</scope>
    <source>
        <strain evidence="3">MAG AM4</strain>
    </source>
</reference>
<evidence type="ECO:0000313" key="4">
    <source>
        <dbReference type="Proteomes" id="UP000648239"/>
    </source>
</evidence>